<keyword evidence="1" id="KW-0472">Membrane</keyword>
<dbReference type="InterPro" id="IPR025194">
    <property type="entry name" value="RodZ-like_C"/>
</dbReference>
<proteinExistence type="predicted"/>
<dbReference type="InterPro" id="IPR050400">
    <property type="entry name" value="Bact_Cytoskel_RodZ"/>
</dbReference>
<dbReference type="Gene3D" id="1.10.260.40">
    <property type="entry name" value="lambda repressor-like DNA-binding domains"/>
    <property type="match status" value="1"/>
</dbReference>
<sequence length="257" mass="29235">MTNEAKSANSAKIGKIFKSAREELNLTPMKAAEESIMNIKYLKAIESGDYSVFPSEGFAKAYFIKYQNFLSIECDFPSIYNSKNRENEIIEKSVLQNNTKLVPIFRITVIGVLLLTFLSILISNFGNNNADTTINDPLEIEEIYPIKEVEVIGLPDIDIENINKPDEPNEEKSIKNILNNLVLDFFDECWIEIYSNENLIINQLFQANDRFEIEIEKPFKIVVGNADALYGSYNDISIDFNANANRLNVSSISFDDE</sequence>
<reference evidence="3" key="1">
    <citation type="submission" date="2020-10" db="EMBL/GenBank/DDBJ databases">
        <title>Microbiome of the Black Sea water column analyzed by genome centric metagenomics.</title>
        <authorList>
            <person name="Cabello-Yeves P.J."/>
            <person name="Callieri C."/>
            <person name="Picazo A."/>
            <person name="Mehrshad M."/>
            <person name="Haro-Moreno J.M."/>
            <person name="Roda-Garcia J."/>
            <person name="Dzembekova N."/>
            <person name="Slabakova V."/>
            <person name="Slabakova N."/>
            <person name="Moncheva S."/>
            <person name="Rodriguez-Valera F."/>
        </authorList>
    </citation>
    <scope>NUCLEOTIDE SEQUENCE</scope>
    <source>
        <strain evidence="3">BS307-5m-G50</strain>
    </source>
</reference>
<keyword evidence="1" id="KW-1133">Transmembrane helix</keyword>
<dbReference type="InterPro" id="IPR010982">
    <property type="entry name" value="Lambda_DNA-bd_dom_sf"/>
</dbReference>
<feature type="domain" description="Cytoskeleton protein RodZ-like C-terminal" evidence="2">
    <location>
        <begin position="182"/>
        <end position="245"/>
    </location>
</feature>
<keyword evidence="1" id="KW-0812">Transmembrane</keyword>
<dbReference type="AlphaFoldDB" id="A0A937I7N0"/>
<accession>A0A937I7N0</accession>
<name>A0A937I7N0_9GAMM</name>
<dbReference type="EMBL" id="JADHQD010000006">
    <property type="protein sequence ID" value="MBL6818090.1"/>
    <property type="molecule type" value="Genomic_DNA"/>
</dbReference>
<dbReference type="Pfam" id="PF13464">
    <property type="entry name" value="RodZ_C"/>
    <property type="match status" value="1"/>
</dbReference>
<dbReference type="Pfam" id="PF13413">
    <property type="entry name" value="HTH_25"/>
    <property type="match status" value="1"/>
</dbReference>
<evidence type="ECO:0000259" key="2">
    <source>
        <dbReference type="Pfam" id="PF13464"/>
    </source>
</evidence>
<evidence type="ECO:0000256" key="1">
    <source>
        <dbReference type="SAM" id="Phobius"/>
    </source>
</evidence>
<dbReference type="GO" id="GO:0003677">
    <property type="term" value="F:DNA binding"/>
    <property type="evidence" value="ECO:0007669"/>
    <property type="project" value="InterPro"/>
</dbReference>
<protein>
    <submittedName>
        <fullName evidence="3">DUF4115 domain-containing protein</fullName>
    </submittedName>
</protein>
<organism evidence="3 4">
    <name type="scientific">SAR86 cluster bacterium</name>
    <dbReference type="NCBI Taxonomy" id="2030880"/>
    <lineage>
        <taxon>Bacteria</taxon>
        <taxon>Pseudomonadati</taxon>
        <taxon>Pseudomonadota</taxon>
        <taxon>Gammaproteobacteria</taxon>
        <taxon>SAR86 cluster</taxon>
    </lineage>
</organism>
<gene>
    <name evidence="3" type="ORF">ISQ64_01640</name>
</gene>
<dbReference type="PANTHER" id="PTHR34475:SF1">
    <property type="entry name" value="CYTOSKELETON PROTEIN RODZ"/>
    <property type="match status" value="1"/>
</dbReference>
<dbReference type="Proteomes" id="UP000711391">
    <property type="component" value="Unassembled WGS sequence"/>
</dbReference>
<feature type="transmembrane region" description="Helical" evidence="1">
    <location>
        <begin position="101"/>
        <end position="122"/>
    </location>
</feature>
<dbReference type="PANTHER" id="PTHR34475">
    <property type="match status" value="1"/>
</dbReference>
<evidence type="ECO:0000313" key="3">
    <source>
        <dbReference type="EMBL" id="MBL6818090.1"/>
    </source>
</evidence>
<evidence type="ECO:0000313" key="4">
    <source>
        <dbReference type="Proteomes" id="UP000711391"/>
    </source>
</evidence>
<comment type="caution">
    <text evidence="3">The sequence shown here is derived from an EMBL/GenBank/DDBJ whole genome shotgun (WGS) entry which is preliminary data.</text>
</comment>